<evidence type="ECO:0000313" key="3">
    <source>
        <dbReference type="Proteomes" id="UP000323164"/>
    </source>
</evidence>
<dbReference type="EMBL" id="VTRV01000148">
    <property type="protein sequence ID" value="TZF87140.1"/>
    <property type="molecule type" value="Genomic_DNA"/>
</dbReference>
<dbReference type="InterPro" id="IPR011047">
    <property type="entry name" value="Quinoprotein_ADH-like_sf"/>
</dbReference>
<feature type="non-terminal residue" evidence="2">
    <location>
        <position position="409"/>
    </location>
</feature>
<dbReference type="AlphaFoldDB" id="A0A5D8YXM5"/>
<proteinExistence type="predicted"/>
<evidence type="ECO:0008006" key="4">
    <source>
        <dbReference type="Google" id="ProtNLM"/>
    </source>
</evidence>
<dbReference type="SUPFAM" id="SSF50998">
    <property type="entry name" value="Quinoprotein alcohol dehydrogenase-like"/>
    <property type="match status" value="1"/>
</dbReference>
<keyword evidence="3" id="KW-1185">Reference proteome</keyword>
<gene>
    <name evidence="2" type="ORF">FW784_11565</name>
</gene>
<dbReference type="InterPro" id="IPR015943">
    <property type="entry name" value="WD40/YVTN_repeat-like_dom_sf"/>
</dbReference>
<reference evidence="2 3" key="1">
    <citation type="submission" date="2019-08" db="EMBL/GenBank/DDBJ databases">
        <title>Draft genome sequence of Lysobacter sp. UKS-15.</title>
        <authorList>
            <person name="Im W.-T."/>
        </authorList>
    </citation>
    <scope>NUCLEOTIDE SEQUENCE [LARGE SCALE GENOMIC DNA]</scope>
    <source>
        <strain evidence="2 3">UKS-15</strain>
    </source>
</reference>
<sequence length="409" mass="43853">MKLVGRGCQAEAHGFGIDIGGGRKVGFGHGTSAPGSGRTSVATRPVGPGHAVGTRDRRCLHCNTLSPAAPTVRATLTACLRIVLVPLLALAALAVPARAATRDFYFERIGSERGLTQSSVGAIAQDSLGFIWVGTQGGLHRYDGERYRVYRHDPEDAASLPDSFVTALAADERPVLWIGTYSQYVAQLDLRTGRIRRYVDSTPDRRADRQVLALLAERDAVWVATVAGLDRLDAATGTRRRVFAPPAPYRPGQPNPQLLRDRAGHLWYATAAGLFVVDSKAPARVGDASAAYSLHEDRQGRLWLGGEHGLERVRDGRRVPVWLGDAPGAPAQVRAIVQAPDGRLWLSVYPHGLRRFDPSTGAVAALREDHAVVGGLPEDSFNTLLVDRGGMLWLGGQFRGAAVGDPHGA</sequence>
<name>A0A5D8YXM5_9GAMM</name>
<dbReference type="InterPro" id="IPR011110">
    <property type="entry name" value="Reg_prop"/>
</dbReference>
<protein>
    <recommendedName>
        <fullName evidence="4">Hybrid sensor histidine kinase/response regulator</fullName>
    </recommendedName>
</protein>
<feature type="compositionally biased region" description="Polar residues" evidence="1">
    <location>
        <begin position="33"/>
        <end position="42"/>
    </location>
</feature>
<accession>A0A5D8YXM5</accession>
<dbReference type="Proteomes" id="UP000323164">
    <property type="component" value="Unassembled WGS sequence"/>
</dbReference>
<comment type="caution">
    <text evidence="2">The sequence shown here is derived from an EMBL/GenBank/DDBJ whole genome shotgun (WGS) entry which is preliminary data.</text>
</comment>
<evidence type="ECO:0000256" key="1">
    <source>
        <dbReference type="SAM" id="MobiDB-lite"/>
    </source>
</evidence>
<feature type="region of interest" description="Disordered" evidence="1">
    <location>
        <begin position="28"/>
        <end position="52"/>
    </location>
</feature>
<evidence type="ECO:0000313" key="2">
    <source>
        <dbReference type="EMBL" id="TZF87140.1"/>
    </source>
</evidence>
<organism evidence="2 3">
    <name type="scientific">Cognatilysobacter lacus</name>
    <dbReference type="NCBI Taxonomy" id="1643323"/>
    <lineage>
        <taxon>Bacteria</taxon>
        <taxon>Pseudomonadati</taxon>
        <taxon>Pseudomonadota</taxon>
        <taxon>Gammaproteobacteria</taxon>
        <taxon>Lysobacterales</taxon>
        <taxon>Lysobacteraceae</taxon>
        <taxon>Cognatilysobacter</taxon>
    </lineage>
</organism>
<dbReference type="Pfam" id="PF07494">
    <property type="entry name" value="Reg_prop"/>
    <property type="match status" value="2"/>
</dbReference>
<dbReference type="Gene3D" id="2.130.10.10">
    <property type="entry name" value="YVTN repeat-like/Quinoprotein amine dehydrogenase"/>
    <property type="match status" value="2"/>
</dbReference>